<proteinExistence type="predicted"/>
<protein>
    <submittedName>
        <fullName evidence="1">Uncharacterized protein</fullName>
    </submittedName>
</protein>
<evidence type="ECO:0000313" key="1">
    <source>
        <dbReference type="EMBL" id="TFK32890.1"/>
    </source>
</evidence>
<sequence>MFFIVASALARTYVRVTRLILAPIILNSSQGHTQSSCIQRCYLTRTSCISVNRSVPYVFCPFRHSSAQAILYLSTSSGSRVSTSLIPVSKGRRSSELQSIMPFFVGNSSPPKISGGTFYQVQGSSPGRAKNGKTSMDDNQNNYMNNPIGPFFVTHPPPPAMTGNSFYEVQGTYTGGARMSSID</sequence>
<dbReference type="AlphaFoldDB" id="A0A5C3LJ85"/>
<dbReference type="EMBL" id="ML213660">
    <property type="protein sequence ID" value="TFK32890.1"/>
    <property type="molecule type" value="Genomic_DNA"/>
</dbReference>
<evidence type="ECO:0000313" key="2">
    <source>
        <dbReference type="Proteomes" id="UP000308652"/>
    </source>
</evidence>
<organism evidence="1 2">
    <name type="scientific">Crucibulum laeve</name>
    <dbReference type="NCBI Taxonomy" id="68775"/>
    <lineage>
        <taxon>Eukaryota</taxon>
        <taxon>Fungi</taxon>
        <taxon>Dikarya</taxon>
        <taxon>Basidiomycota</taxon>
        <taxon>Agaricomycotina</taxon>
        <taxon>Agaricomycetes</taxon>
        <taxon>Agaricomycetidae</taxon>
        <taxon>Agaricales</taxon>
        <taxon>Agaricineae</taxon>
        <taxon>Nidulariaceae</taxon>
        <taxon>Crucibulum</taxon>
    </lineage>
</organism>
<accession>A0A5C3LJ85</accession>
<name>A0A5C3LJ85_9AGAR</name>
<dbReference type="Proteomes" id="UP000308652">
    <property type="component" value="Unassembled WGS sequence"/>
</dbReference>
<gene>
    <name evidence="1" type="ORF">BDQ12DRAFT_472175</name>
</gene>
<reference evidence="1 2" key="1">
    <citation type="journal article" date="2019" name="Nat. Ecol. Evol.">
        <title>Megaphylogeny resolves global patterns of mushroom evolution.</title>
        <authorList>
            <person name="Varga T."/>
            <person name="Krizsan K."/>
            <person name="Foldi C."/>
            <person name="Dima B."/>
            <person name="Sanchez-Garcia M."/>
            <person name="Sanchez-Ramirez S."/>
            <person name="Szollosi G.J."/>
            <person name="Szarkandi J.G."/>
            <person name="Papp V."/>
            <person name="Albert L."/>
            <person name="Andreopoulos W."/>
            <person name="Angelini C."/>
            <person name="Antonin V."/>
            <person name="Barry K.W."/>
            <person name="Bougher N.L."/>
            <person name="Buchanan P."/>
            <person name="Buyck B."/>
            <person name="Bense V."/>
            <person name="Catcheside P."/>
            <person name="Chovatia M."/>
            <person name="Cooper J."/>
            <person name="Damon W."/>
            <person name="Desjardin D."/>
            <person name="Finy P."/>
            <person name="Geml J."/>
            <person name="Haridas S."/>
            <person name="Hughes K."/>
            <person name="Justo A."/>
            <person name="Karasinski D."/>
            <person name="Kautmanova I."/>
            <person name="Kiss B."/>
            <person name="Kocsube S."/>
            <person name="Kotiranta H."/>
            <person name="LaButti K.M."/>
            <person name="Lechner B.E."/>
            <person name="Liimatainen K."/>
            <person name="Lipzen A."/>
            <person name="Lukacs Z."/>
            <person name="Mihaltcheva S."/>
            <person name="Morgado L.N."/>
            <person name="Niskanen T."/>
            <person name="Noordeloos M.E."/>
            <person name="Ohm R.A."/>
            <person name="Ortiz-Santana B."/>
            <person name="Ovrebo C."/>
            <person name="Racz N."/>
            <person name="Riley R."/>
            <person name="Savchenko A."/>
            <person name="Shiryaev A."/>
            <person name="Soop K."/>
            <person name="Spirin V."/>
            <person name="Szebenyi C."/>
            <person name="Tomsovsky M."/>
            <person name="Tulloss R.E."/>
            <person name="Uehling J."/>
            <person name="Grigoriev I.V."/>
            <person name="Vagvolgyi C."/>
            <person name="Papp T."/>
            <person name="Martin F.M."/>
            <person name="Miettinen O."/>
            <person name="Hibbett D.S."/>
            <person name="Nagy L.G."/>
        </authorList>
    </citation>
    <scope>NUCLEOTIDE SEQUENCE [LARGE SCALE GENOMIC DNA]</scope>
    <source>
        <strain evidence="1 2">CBS 166.37</strain>
    </source>
</reference>
<keyword evidence="2" id="KW-1185">Reference proteome</keyword>